<dbReference type="SUPFAM" id="SSF53448">
    <property type="entry name" value="Nucleotide-diphospho-sugar transferases"/>
    <property type="match status" value="1"/>
</dbReference>
<sequence>MQRAGIISQVRMGSTRLPSKVLLPAGGRPLLDYHVARALQSGLPIYLATTTEPADDVLAAYAETNGIPYHRGSEADVLARYYETARKFGLDVIVRVTSDCPLVDGPLIGAAVERYLEEGNPLVYRSNSIVRTFPRGLDFEIFSMKMLAEAYANATLPYEREHVTPYLKADPATAGRVIYRDEVWPGGDFSRFRITLDTAEDYAVLKALIEQHHADQLNVADLLALLEAHPEIMALNAHIEQKTT</sequence>
<dbReference type="Gene3D" id="3.90.550.10">
    <property type="entry name" value="Spore Coat Polysaccharide Biosynthesis Protein SpsA, Chain A"/>
    <property type="match status" value="1"/>
</dbReference>
<keyword evidence="2" id="KW-1185">Reference proteome</keyword>
<dbReference type="InterPro" id="IPR003329">
    <property type="entry name" value="Cytidylyl_trans"/>
</dbReference>
<dbReference type="CDD" id="cd02518">
    <property type="entry name" value="GT2_SpsF"/>
    <property type="match status" value="1"/>
</dbReference>
<reference evidence="1 2" key="1">
    <citation type="journal article" date="2018" name="Arch. Microbiol.">
        <title>Hymenobacter segetis sp. nov., isolated from soil.</title>
        <authorList>
            <person name="Ten L.N."/>
            <person name="Lim S.J."/>
            <person name="Kim B.O."/>
            <person name="Kang I.K."/>
            <person name="Jung H.Y."/>
        </authorList>
    </citation>
    <scope>NUCLEOTIDE SEQUENCE [LARGE SCALE GENOMIC DNA]</scope>
    <source>
        <strain evidence="1 2">S7-3-11</strain>
    </source>
</reference>
<evidence type="ECO:0000313" key="2">
    <source>
        <dbReference type="Proteomes" id="UP001479606"/>
    </source>
</evidence>
<evidence type="ECO:0000313" key="1">
    <source>
        <dbReference type="EMBL" id="MEL5995635.1"/>
    </source>
</evidence>
<dbReference type="PANTHER" id="PTHR42866:SF1">
    <property type="entry name" value="SPORE COAT POLYSACCHARIDE BIOSYNTHESIS PROTEIN SPSF"/>
    <property type="match status" value="1"/>
</dbReference>
<proteinExistence type="predicted"/>
<protein>
    <submittedName>
        <fullName evidence="1">Glycosyltransferase family protein</fullName>
    </submittedName>
</protein>
<dbReference type="Proteomes" id="UP001479606">
    <property type="component" value="Unassembled WGS sequence"/>
</dbReference>
<organism evidence="1 2">
    <name type="scientific">Hymenobacter segetis</name>
    <dbReference type="NCBI Taxonomy" id="2025509"/>
    <lineage>
        <taxon>Bacteria</taxon>
        <taxon>Pseudomonadati</taxon>
        <taxon>Bacteroidota</taxon>
        <taxon>Cytophagia</taxon>
        <taxon>Cytophagales</taxon>
        <taxon>Hymenobacteraceae</taxon>
        <taxon>Hymenobacter</taxon>
    </lineage>
</organism>
<dbReference type="RefSeq" id="WP_342299612.1">
    <property type="nucleotide sequence ID" value="NZ_JBCEVZ010000042.1"/>
</dbReference>
<accession>A0ABU9LYI4</accession>
<dbReference type="Pfam" id="PF02348">
    <property type="entry name" value="CTP_transf_3"/>
    <property type="match status" value="1"/>
</dbReference>
<dbReference type="EMBL" id="JBCEVZ010000042">
    <property type="protein sequence ID" value="MEL5995635.1"/>
    <property type="molecule type" value="Genomic_DNA"/>
</dbReference>
<dbReference type="InterPro" id="IPR029044">
    <property type="entry name" value="Nucleotide-diphossugar_trans"/>
</dbReference>
<gene>
    <name evidence="1" type="ORF">AAFH49_15575</name>
</gene>
<name>A0ABU9LYI4_9BACT</name>
<comment type="caution">
    <text evidence="1">The sequence shown here is derived from an EMBL/GenBank/DDBJ whole genome shotgun (WGS) entry which is preliminary data.</text>
</comment>
<dbReference type="PANTHER" id="PTHR42866">
    <property type="entry name" value="3-DEOXY-MANNO-OCTULOSONATE CYTIDYLYLTRANSFERASE"/>
    <property type="match status" value="1"/>
</dbReference>